<dbReference type="Pfam" id="PF05680">
    <property type="entry name" value="ATP-synt_E"/>
    <property type="match status" value="1"/>
</dbReference>
<comment type="subcellular location">
    <subcellularLocation>
        <location evidence="1 15">Mitochondrion inner membrane</location>
    </subcellularLocation>
</comment>
<reference evidence="16" key="1">
    <citation type="submission" date="2022-11" db="UniProtKB">
        <authorList>
            <consortium name="EnsemblMetazoa"/>
        </authorList>
    </citation>
    <scope>IDENTIFICATION</scope>
</reference>
<keyword evidence="3 15" id="KW-0813">Transport</keyword>
<evidence type="ECO:0000256" key="1">
    <source>
        <dbReference type="ARBA" id="ARBA00004273"/>
    </source>
</evidence>
<comment type="function">
    <text evidence="12 15">Subunit e, of the mitochondrial membrane ATP synthase complex (F(1)F(0) ATP synthase or Complex V) that produces ATP from ADP in the presence of a proton gradient across the membrane which is generated by electron transport complexes of the respiratory chain. ATP synthase complex consist of a soluble F(1) head domain - the catalytic core - and a membrane F(1) domain - the membrane proton channel. These two domains are linked by a central stalk rotating inside the F(1) region and a stationary peripheral stalk. During catalysis, ATP synthesis in the catalytic domain of F(1) is coupled via a rotary mechanism of the central stalk subunits to proton translocation. In vivo, can only synthesize ATP although its ATP hydrolase activity can be activated artificially in vitro. Part of the complex F(0) domain.</text>
</comment>
<evidence type="ECO:0000256" key="8">
    <source>
        <dbReference type="ARBA" id="ARBA00023065"/>
    </source>
</evidence>
<protein>
    <recommendedName>
        <fullName evidence="14 15">ATP synthase F(0) complex subunit e, mitochondrial</fullName>
    </recommendedName>
</protein>
<dbReference type="PANTHER" id="PTHR12427">
    <property type="entry name" value="ATP SYNTHASE E CHAIN, MITOCHONDRIAL"/>
    <property type="match status" value="1"/>
</dbReference>
<keyword evidence="11 15" id="KW-0066">ATP synthesis</keyword>
<dbReference type="OrthoDB" id="9982108at2759"/>
<comment type="subunit">
    <text evidence="15">F-type ATPases have 2 components, CF(1) - the catalytic core - and CF(0) - the membrane proton channel. CF(1) and CF(0) have multiple subunits.</text>
</comment>
<dbReference type="Proteomes" id="UP000887568">
    <property type="component" value="Unplaced"/>
</dbReference>
<dbReference type="PANTHER" id="PTHR12427:SF1">
    <property type="entry name" value="ATP SYNTHASE SUBUNIT E, MITOCHONDRIAL"/>
    <property type="match status" value="1"/>
</dbReference>
<evidence type="ECO:0000256" key="10">
    <source>
        <dbReference type="ARBA" id="ARBA00023136"/>
    </source>
</evidence>
<keyword evidence="7" id="KW-0007">Acetylation</keyword>
<evidence type="ECO:0000256" key="5">
    <source>
        <dbReference type="ARBA" id="ARBA00022781"/>
    </source>
</evidence>
<evidence type="ECO:0000256" key="9">
    <source>
        <dbReference type="ARBA" id="ARBA00023128"/>
    </source>
</evidence>
<keyword evidence="5 15" id="KW-0375">Hydrogen ion transport</keyword>
<dbReference type="GO" id="GO:0015078">
    <property type="term" value="F:proton transmembrane transporter activity"/>
    <property type="evidence" value="ECO:0007669"/>
    <property type="project" value="InterPro"/>
</dbReference>
<organism evidence="16 17">
    <name type="scientific">Patiria miniata</name>
    <name type="common">Bat star</name>
    <name type="synonym">Asterina miniata</name>
    <dbReference type="NCBI Taxonomy" id="46514"/>
    <lineage>
        <taxon>Eukaryota</taxon>
        <taxon>Metazoa</taxon>
        <taxon>Echinodermata</taxon>
        <taxon>Eleutherozoa</taxon>
        <taxon>Asterozoa</taxon>
        <taxon>Asteroidea</taxon>
        <taxon>Valvatacea</taxon>
        <taxon>Valvatida</taxon>
        <taxon>Asterinidae</taxon>
        <taxon>Patiria</taxon>
    </lineage>
</organism>
<dbReference type="EnsemblMetazoa" id="XM_038189600.1">
    <property type="protein sequence ID" value="XP_038045528.1"/>
    <property type="gene ID" value="LOC119720078"/>
</dbReference>
<evidence type="ECO:0000256" key="13">
    <source>
        <dbReference type="ARBA" id="ARBA00064647"/>
    </source>
</evidence>
<dbReference type="RefSeq" id="XP_038045528.1">
    <property type="nucleotide sequence ID" value="XM_038189600.1"/>
</dbReference>
<keyword evidence="10" id="KW-0472">Membrane</keyword>
<comment type="similarity">
    <text evidence="2 15">Belongs to the ATPase e subunit family.</text>
</comment>
<dbReference type="GO" id="GO:0005743">
    <property type="term" value="C:mitochondrial inner membrane"/>
    <property type="evidence" value="ECO:0007669"/>
    <property type="project" value="UniProtKB-SubCell"/>
</dbReference>
<evidence type="ECO:0000256" key="14">
    <source>
        <dbReference type="ARBA" id="ARBA00074682"/>
    </source>
</evidence>
<keyword evidence="9 15" id="KW-0496">Mitochondrion</keyword>
<keyword evidence="8 15" id="KW-0406">Ion transport</keyword>
<dbReference type="GO" id="GO:0015986">
    <property type="term" value="P:proton motive force-driven ATP synthesis"/>
    <property type="evidence" value="ECO:0007669"/>
    <property type="project" value="InterPro"/>
</dbReference>
<evidence type="ECO:0000256" key="2">
    <source>
        <dbReference type="ARBA" id="ARBA00007333"/>
    </source>
</evidence>
<evidence type="ECO:0000256" key="4">
    <source>
        <dbReference type="ARBA" id="ARBA00022547"/>
    </source>
</evidence>
<sequence length="79" mass="8508">MSRAPAQISKMAPVPVAVSPLIKFSRYSALFLGIAYGSRRNKSLEKSEGELLRLKELRKAADEKKVAAAAKEGGGSIFD</sequence>
<dbReference type="InterPro" id="IPR008386">
    <property type="entry name" value="ATP_synth_F0_esu_mt"/>
</dbReference>
<evidence type="ECO:0000313" key="17">
    <source>
        <dbReference type="Proteomes" id="UP000887568"/>
    </source>
</evidence>
<evidence type="ECO:0000256" key="12">
    <source>
        <dbReference type="ARBA" id="ARBA00057306"/>
    </source>
</evidence>
<evidence type="ECO:0000256" key="6">
    <source>
        <dbReference type="ARBA" id="ARBA00022792"/>
    </source>
</evidence>
<dbReference type="AlphaFoldDB" id="A0A913Z127"/>
<accession>A0A913Z127</accession>
<dbReference type="GO" id="GO:0045259">
    <property type="term" value="C:proton-transporting ATP synthase complex"/>
    <property type="evidence" value="ECO:0007669"/>
    <property type="project" value="UniProtKB-UniRule"/>
</dbReference>
<evidence type="ECO:0000313" key="16">
    <source>
        <dbReference type="EnsemblMetazoa" id="XP_038045528.1"/>
    </source>
</evidence>
<evidence type="ECO:0000256" key="7">
    <source>
        <dbReference type="ARBA" id="ARBA00022990"/>
    </source>
</evidence>
<proteinExistence type="inferred from homology"/>
<keyword evidence="17" id="KW-1185">Reference proteome</keyword>
<keyword evidence="4 15" id="KW-0138">CF(0)</keyword>
<name>A0A913Z127_PATMI</name>
<comment type="subunit">
    <text evidence="13">Component of the ATP synthase complex composed at least of ATP5F1A/subunit alpha, ATP5F1B/subunit beta, ATP5MC1/subunit c (homooctomer), MT-ATP6/subunit a, MT-ATP8/subunit 8, ATP5ME/subunit e, ATP5MF/subunit f, ATP5MG/subunit g, ATP5MK/subunit k, ATP5MJ/subunit j, ATP5F1C/subunit gamma, ATP5F1D/subunit delta, ATP5F1E/subunit epsilon, ATP5PF/subunit F6, ATP5PB/subunit b, ATP5PD/subunit d, ATP5PO/subunit OSCP. ATP synthase complex consists of a soluble F(1) head domain (subunits alpha(3) and beta(3)) - the catalytic core - and a membrane F(0) domain - the membrane proton channel (subunits c, a, 8, e, f, g, k and j). These two domains are linked by a central stalk (subunits gamma, delta, and epsilon) rotating inside the F1 region and a stationary peripheral stalk (subunits F6, b, d, and OSCP).</text>
</comment>
<evidence type="ECO:0000256" key="3">
    <source>
        <dbReference type="ARBA" id="ARBA00022448"/>
    </source>
</evidence>
<keyword evidence="6 15" id="KW-0999">Mitochondrion inner membrane</keyword>
<evidence type="ECO:0000256" key="15">
    <source>
        <dbReference type="RuleBase" id="RU367005"/>
    </source>
</evidence>
<evidence type="ECO:0000256" key="11">
    <source>
        <dbReference type="ARBA" id="ARBA00023310"/>
    </source>
</evidence>
<dbReference type="GeneID" id="119720078"/>